<evidence type="ECO:0000313" key="4">
    <source>
        <dbReference type="Proteomes" id="UP000317429"/>
    </source>
</evidence>
<reference evidence="3 4" key="1">
    <citation type="submission" date="2019-02" db="EMBL/GenBank/DDBJ databases">
        <title>Deep-cultivation of Planctomycetes and their phenomic and genomic characterization uncovers novel biology.</title>
        <authorList>
            <person name="Wiegand S."/>
            <person name="Jogler M."/>
            <person name="Boedeker C."/>
            <person name="Pinto D."/>
            <person name="Vollmers J."/>
            <person name="Rivas-Marin E."/>
            <person name="Kohn T."/>
            <person name="Peeters S.H."/>
            <person name="Heuer A."/>
            <person name="Rast P."/>
            <person name="Oberbeckmann S."/>
            <person name="Bunk B."/>
            <person name="Jeske O."/>
            <person name="Meyerdierks A."/>
            <person name="Storesund J.E."/>
            <person name="Kallscheuer N."/>
            <person name="Luecker S."/>
            <person name="Lage O.M."/>
            <person name="Pohl T."/>
            <person name="Merkel B.J."/>
            <person name="Hornburger P."/>
            <person name="Mueller R.-W."/>
            <person name="Bruemmer F."/>
            <person name="Labrenz M."/>
            <person name="Spormann A.M."/>
            <person name="Op den Camp H."/>
            <person name="Overmann J."/>
            <person name="Amann R."/>
            <person name="Jetten M.S.M."/>
            <person name="Mascher T."/>
            <person name="Medema M.H."/>
            <person name="Devos D.P."/>
            <person name="Kaster A.-K."/>
            <person name="Ovreas L."/>
            <person name="Rohde M."/>
            <person name="Galperin M.Y."/>
            <person name="Jogler C."/>
        </authorList>
    </citation>
    <scope>NUCLEOTIDE SEQUENCE [LARGE SCALE GENOMIC DNA]</scope>
    <source>
        <strain evidence="3 4">Pla175</strain>
    </source>
</reference>
<sequence>MVLLELSVVPLGAGESVSQHVAECVALIEQSGLEYELNAMGTIVEGELDQVLAIIDRCMRHLAKSHDRVTCSAKLDYRKGRSGRIRAKVDSVREKLA</sequence>
<dbReference type="InterPro" id="IPR002767">
    <property type="entry name" value="Thiamine_BP"/>
</dbReference>
<keyword evidence="4" id="KW-1185">Reference proteome</keyword>
<evidence type="ECO:0000256" key="1">
    <source>
        <dbReference type="ARBA" id="ARBA00010272"/>
    </source>
</evidence>
<gene>
    <name evidence="3" type="ORF">Pla175_46760</name>
</gene>
<dbReference type="Proteomes" id="UP000317429">
    <property type="component" value="Chromosome"/>
</dbReference>
<evidence type="ECO:0000313" key="3">
    <source>
        <dbReference type="EMBL" id="QDU91256.1"/>
    </source>
</evidence>
<dbReference type="RefSeq" id="WP_145291194.1">
    <property type="nucleotide sequence ID" value="NZ_CP036291.1"/>
</dbReference>
<protein>
    <recommendedName>
        <fullName evidence="2">Thiamine-binding protein domain-containing protein</fullName>
    </recommendedName>
</protein>
<evidence type="ECO:0000259" key="2">
    <source>
        <dbReference type="Pfam" id="PF01910"/>
    </source>
</evidence>
<comment type="similarity">
    <text evidence="1">Belongs to the UPF0045 family.</text>
</comment>
<dbReference type="InterPro" id="IPR029756">
    <property type="entry name" value="MTH1187/YkoF-like"/>
</dbReference>
<dbReference type="Gene3D" id="3.30.70.930">
    <property type="match status" value="1"/>
</dbReference>
<accession>A0A518DIF7</accession>
<dbReference type="InterPro" id="IPR051614">
    <property type="entry name" value="UPF0045_domain"/>
</dbReference>
<dbReference type="AlphaFoldDB" id="A0A518DIF7"/>
<organism evidence="3 4">
    <name type="scientific">Pirellulimonas nuda</name>
    <dbReference type="NCBI Taxonomy" id="2528009"/>
    <lineage>
        <taxon>Bacteria</taxon>
        <taxon>Pseudomonadati</taxon>
        <taxon>Planctomycetota</taxon>
        <taxon>Planctomycetia</taxon>
        <taxon>Pirellulales</taxon>
        <taxon>Lacipirellulaceae</taxon>
        <taxon>Pirellulimonas</taxon>
    </lineage>
</organism>
<dbReference type="PANTHER" id="PTHR33777:SF1">
    <property type="entry name" value="UPF0045 PROTEIN ECM15"/>
    <property type="match status" value="1"/>
</dbReference>
<dbReference type="SUPFAM" id="SSF89957">
    <property type="entry name" value="MTH1187/YkoF-like"/>
    <property type="match status" value="1"/>
</dbReference>
<dbReference type="OrthoDB" id="5886358at2"/>
<feature type="domain" description="Thiamine-binding protein" evidence="2">
    <location>
        <begin position="5"/>
        <end position="93"/>
    </location>
</feature>
<dbReference type="Pfam" id="PF01910">
    <property type="entry name" value="Thiamine_BP"/>
    <property type="match status" value="1"/>
</dbReference>
<dbReference type="PANTHER" id="PTHR33777">
    <property type="entry name" value="UPF0045 PROTEIN ECM15"/>
    <property type="match status" value="1"/>
</dbReference>
<name>A0A518DIF7_9BACT</name>
<dbReference type="NCBIfam" id="TIGR00106">
    <property type="entry name" value="MTH1187 family thiamine-binding protein"/>
    <property type="match status" value="1"/>
</dbReference>
<dbReference type="GO" id="GO:0005829">
    <property type="term" value="C:cytosol"/>
    <property type="evidence" value="ECO:0007669"/>
    <property type="project" value="TreeGrafter"/>
</dbReference>
<dbReference type="KEGG" id="pnd:Pla175_46760"/>
<proteinExistence type="inferred from homology"/>
<dbReference type="EMBL" id="CP036291">
    <property type="protein sequence ID" value="QDU91256.1"/>
    <property type="molecule type" value="Genomic_DNA"/>
</dbReference>